<dbReference type="AlphaFoldDB" id="A0AAJ1V7J5"/>
<protein>
    <submittedName>
        <fullName evidence="2">Porin</fullName>
    </submittedName>
</protein>
<dbReference type="RefSeq" id="WP_019973550.1">
    <property type="nucleotide sequence ID" value="NZ_CAUPYU010000001.1"/>
</dbReference>
<dbReference type="GeneID" id="84648358"/>
<proteinExistence type="predicted"/>
<reference evidence="2" key="2">
    <citation type="journal article" date="2022" name="Sci. Total Environ.">
        <title>Prevalence, transmission, and molecular epidemiology of tet(X)-positive bacteria among humans, animals, and environmental niches in China: An epidemiological, and genomic-based study.</title>
        <authorList>
            <person name="Dong N."/>
            <person name="Zeng Y."/>
            <person name="Cai C."/>
            <person name="Sun C."/>
            <person name="Lu J."/>
            <person name="Liu C."/>
            <person name="Zhou H."/>
            <person name="Sun Q."/>
            <person name="Shu L."/>
            <person name="Wang H."/>
            <person name="Wang Y."/>
            <person name="Wang S."/>
            <person name="Wu C."/>
            <person name="Chan E.W."/>
            <person name="Chen G."/>
            <person name="Shen Z."/>
            <person name="Chen S."/>
            <person name="Zhang R."/>
        </authorList>
    </citation>
    <scope>NUCLEOTIDE SEQUENCE</scope>
    <source>
        <strain evidence="2">R655-4</strain>
    </source>
</reference>
<name>A0AAJ1V7J5_9FLAO</name>
<accession>A0AAJ1V7J5</accession>
<keyword evidence="1" id="KW-0732">Signal</keyword>
<sequence length="404" mass="46963">MKYYLILPLFLMSCSLFAQKKDTIKTEEYKNLMSPYYSYGDGLGITSPDSLYQVNIRFRMQNRVTYIDNQDEEDKIDAQIRRLRLRLDGYIGSPKFEYSLQLSFASGDVGEAEEGKNTNIIRDAMIFYNPNNRWSFGFGQTKLPGNRQRINSSGALQLTDRSINNADFNIDRDFGFQFQHSKKSKDHFSYTFRGAVSTGEGRNWTKFDDTGLAYTGKVELFPFGAFTNDGSNYEGDLSHEQTPKLMLSGAYSYNNNAHKTKGQQGDELFGTANIQSLFFDAMFKYRGWSLMYAYLNRNSDQTIFYNPEDPADFNYVYNGHGMDFQGSYTFPKHWEVIGRYSIQKVDNKIFEFAPNTNEYSLGLTKYIWEHAFKLQAEVAYEQQKFYNLEKKNNWYARLQIEIGI</sequence>
<feature type="chain" id="PRO_5042572379" evidence="1">
    <location>
        <begin position="21"/>
        <end position="404"/>
    </location>
</feature>
<feature type="signal peptide" evidence="1">
    <location>
        <begin position="1"/>
        <end position="20"/>
    </location>
</feature>
<dbReference type="EMBL" id="JACAGJ010000001">
    <property type="protein sequence ID" value="MDM1070910.1"/>
    <property type="molecule type" value="Genomic_DNA"/>
</dbReference>
<evidence type="ECO:0000313" key="3">
    <source>
        <dbReference type="Proteomes" id="UP001170959"/>
    </source>
</evidence>
<dbReference type="Proteomes" id="UP001170959">
    <property type="component" value="Unassembled WGS sequence"/>
</dbReference>
<dbReference type="Pfam" id="PF07396">
    <property type="entry name" value="Porin_O_P"/>
    <property type="match status" value="1"/>
</dbReference>
<organism evidence="2 3">
    <name type="scientific">Empedobacter brevis</name>
    <dbReference type="NCBI Taxonomy" id="247"/>
    <lineage>
        <taxon>Bacteria</taxon>
        <taxon>Pseudomonadati</taxon>
        <taxon>Bacteroidota</taxon>
        <taxon>Flavobacteriia</taxon>
        <taxon>Flavobacteriales</taxon>
        <taxon>Weeksellaceae</taxon>
        <taxon>Empedobacter</taxon>
    </lineage>
</organism>
<dbReference type="InterPro" id="IPR023614">
    <property type="entry name" value="Porin_dom_sf"/>
</dbReference>
<evidence type="ECO:0000256" key="1">
    <source>
        <dbReference type="SAM" id="SignalP"/>
    </source>
</evidence>
<reference evidence="2" key="1">
    <citation type="submission" date="2020-06" db="EMBL/GenBank/DDBJ databases">
        <authorList>
            <person name="Dong N."/>
        </authorList>
    </citation>
    <scope>NUCLEOTIDE SEQUENCE</scope>
    <source>
        <strain evidence="2">R655-4</strain>
    </source>
</reference>
<gene>
    <name evidence="2" type="ORF">HX001_00220</name>
</gene>
<evidence type="ECO:0000313" key="2">
    <source>
        <dbReference type="EMBL" id="MDM1070910.1"/>
    </source>
</evidence>
<comment type="caution">
    <text evidence="2">The sequence shown here is derived from an EMBL/GenBank/DDBJ whole genome shotgun (WGS) entry which is preliminary data.</text>
</comment>
<dbReference type="InterPro" id="IPR010870">
    <property type="entry name" value="Porin_O/P"/>
</dbReference>
<dbReference type="Gene3D" id="2.40.160.10">
    <property type="entry name" value="Porin"/>
    <property type="match status" value="1"/>
</dbReference>
<dbReference type="SUPFAM" id="SSF56935">
    <property type="entry name" value="Porins"/>
    <property type="match status" value="1"/>
</dbReference>